<reference evidence="1 2" key="2">
    <citation type="journal article" date="2016" name="Int. J. Syst. Evol. Microbiol.">
        <title>Paenibacillus bovis sp. nov., isolated from raw yak (Bos grunniens) milk.</title>
        <authorList>
            <person name="Gao C."/>
            <person name="Han J."/>
            <person name="Liu Z."/>
            <person name="Xu X."/>
            <person name="Hang F."/>
            <person name="Wu Z."/>
        </authorList>
    </citation>
    <scope>NUCLEOTIDE SEQUENCE [LARGE SCALE GENOMIC DNA]</scope>
    <source>
        <strain evidence="1 2">BD3526</strain>
    </source>
</reference>
<dbReference type="EMBL" id="CP013023">
    <property type="protein sequence ID" value="ANF97264.1"/>
    <property type="molecule type" value="Genomic_DNA"/>
</dbReference>
<dbReference type="STRING" id="1616788.AR543_15490"/>
<gene>
    <name evidence="1" type="ORF">AR543_15490</name>
</gene>
<protein>
    <submittedName>
        <fullName evidence="1">Uncharacterized protein</fullName>
    </submittedName>
</protein>
<name>A0A172ZHZ8_9BACL</name>
<keyword evidence="2" id="KW-1185">Reference proteome</keyword>
<accession>A0A172ZHZ8</accession>
<reference evidence="2" key="1">
    <citation type="submission" date="2015-10" db="EMBL/GenBank/DDBJ databases">
        <title>Genome of Paenibacillus bovis sp. nov.</title>
        <authorList>
            <person name="Wu Z."/>
            <person name="Gao C."/>
            <person name="Liu Z."/>
            <person name="Zheng H."/>
        </authorList>
    </citation>
    <scope>NUCLEOTIDE SEQUENCE [LARGE SCALE GENOMIC DNA]</scope>
    <source>
        <strain evidence="2">BD3526</strain>
    </source>
</reference>
<evidence type="ECO:0000313" key="2">
    <source>
        <dbReference type="Proteomes" id="UP000078148"/>
    </source>
</evidence>
<dbReference type="RefSeq" id="WP_060535377.1">
    <property type="nucleotide sequence ID" value="NZ_CP013023.1"/>
</dbReference>
<proteinExistence type="predicted"/>
<dbReference type="OrthoDB" id="2086300at2"/>
<evidence type="ECO:0000313" key="1">
    <source>
        <dbReference type="EMBL" id="ANF97264.1"/>
    </source>
</evidence>
<sequence length="179" mass="21267">MDYFLLKQDMRYTDIPRLEPITQQIPVWKLPHLQPDDIKEPLGLYMRSGEDTEFLDYMEEAVPLLSDRMMKLWALYDPAMTFRITVLMDQERMLQVPYYIPFPTAADVLHPDSEWNQDHSMLKQIVLDADKLQQRRIFRIAGSSRPEIVVRLDMAESILRRDMTGIRLERLAVHAVQYR</sequence>
<dbReference type="Proteomes" id="UP000078148">
    <property type="component" value="Chromosome"/>
</dbReference>
<dbReference type="AlphaFoldDB" id="A0A172ZHZ8"/>
<dbReference type="KEGG" id="pbv:AR543_15490"/>
<organism evidence="1 2">
    <name type="scientific">Paenibacillus bovis</name>
    <dbReference type="NCBI Taxonomy" id="1616788"/>
    <lineage>
        <taxon>Bacteria</taxon>
        <taxon>Bacillati</taxon>
        <taxon>Bacillota</taxon>
        <taxon>Bacilli</taxon>
        <taxon>Bacillales</taxon>
        <taxon>Paenibacillaceae</taxon>
        <taxon>Paenibacillus</taxon>
    </lineage>
</organism>